<sequence length="1399" mass="155356">MSAEISTNGVACDASHKDLVKEQTVTRLQLTHALGAMTTSADGRQIRNSPAIFPDDNGHFVLIKLKTPTLADSDHREFLGEVHVCGRHACFRHIDSNTVNFLTPVDETCRRITAIAKSGDNRALGIAQILKGDQMAIGIYNPATPGNHAQDVILLPKPFKGSRGVFVRSIAFTKDDKALIILTSAGGVFYTTSWHQSEGRPRTNNATAGPKRITLDRSNSAHLELEGDFDKVTTCPKDNTLLCFTGPSGCKFVKYKTGGILKALSDQRQAAEPARSRICQITDSSVESSFTATASGVHISQTGLTELNAGVLDHAWLASALTSDIPPVVLITMTGGLFVISPSTLTLTHRVPCPLLNFSPRAISPLAQGFVIVGTTGGVTIWEEAESEGEDVSAPYKLVRNVTVVGKSNSSLESIDLCGSGEWLVCVTDSKEILVLSASSIYTSPSCWQEGCLHAEPVEATVLSGGFHSDAISGLSLCRLRQIMTTVSYGDKSMRIWRLPSAEMDLCRVFLGDEPLDVAVHPVGGFIIAMSFTEKLRIIQIVDRDIVVLQEFAIRRASRLIWSGGGHFLAVAHGTGVSGARQVTVFGMHRGMAKVATLKVGGSSNQGGALARGDTEDPSGFGGLMQSGIVALSFDEEDHHLAVATCESRGDSSSISTVTEWDCGSWSKTSDHSSGKGYVYTCLVYNNKRIFVGGLFIKSGAGGTPTAKASPLHLEAQGIIREIQEGEVTQEATPWPVFSGPQSGVPFASHRHTLVSAGTDGAIFFLNIGDPGHAHHGRTNSLLIPDGIETVSKGQLRATHEKNSEAEKTIAGLKKELKTTVSELNTRMEEKLAQARKDDRAEIQELRRRYNALQAASNVKESEALRVMRTLEAVQVEATEQLENFYERKLSQEAARHDKLEESRKAEVQRNETYQMQQQNRFKREKVAIQAEFEARLREARKANESSQDLIEYLKQRHETILEMEAKEREDEINQIVAEKDKSIQELTQSCSQYRKEQDALMKGLEAMEKEKVQLSHESLDAASIIQSLKVKVEEQSRRLDALKNENSDNVKSRQQKECEIRELRNKLEGLNQLKSVLEFRLKEMSESVGPKDKEIEELRNKLHDSQLEFERKRATSHNIAYLKIALQRRLETDLDHKSQLAAQHRNEVALLHEKIAAGESSLVDIMSEITTIVHNSSVKEWPNLIKKLYHERVIGCTQSNSHAPPGSNIWGDDGGVEEAQRQIRALDKRVNSLRSQSSRFNAASRRDLSRRATENATLISEINDTRVQKKNLEDQVKSLQLELRELRGKYQHSEQELRRTTIRTPLSKGMDDDKRHSGEKTTRLPKVASEKRWKKQREEDSKRMQELLQAVDRKTEKIQMQRLEIYMLQEQVGTLLRAKDKDKNRRLLVSSRKHREIP</sequence>
<proteinExistence type="predicted"/>
<dbReference type="Proteomes" id="UP000591131">
    <property type="component" value="Unassembled WGS sequence"/>
</dbReference>
<accession>A0A7J6M158</accession>
<evidence type="ECO:0000256" key="2">
    <source>
        <dbReference type="SAM" id="MobiDB-lite"/>
    </source>
</evidence>
<dbReference type="Gene3D" id="2.130.10.10">
    <property type="entry name" value="YVTN repeat-like/Quinoprotein amine dehydrogenase"/>
    <property type="match status" value="1"/>
</dbReference>
<gene>
    <name evidence="3" type="primary">WDR65_2</name>
    <name evidence="3" type="ORF">FOL47_004671</name>
</gene>
<evidence type="ECO:0000313" key="3">
    <source>
        <dbReference type="EMBL" id="KAF4665298.1"/>
    </source>
</evidence>
<reference evidence="3 4" key="1">
    <citation type="submission" date="2020-04" db="EMBL/GenBank/DDBJ databases">
        <title>Perkinsus chesapeaki whole genome sequence.</title>
        <authorList>
            <person name="Bogema D.R."/>
        </authorList>
    </citation>
    <scope>NUCLEOTIDE SEQUENCE [LARGE SCALE GENOMIC DNA]</scope>
    <source>
        <strain evidence="3">ATCC PRA-425</strain>
    </source>
</reference>
<feature type="region of interest" description="Disordered" evidence="2">
    <location>
        <begin position="1303"/>
        <end position="1342"/>
    </location>
</feature>
<dbReference type="PANTHER" id="PTHR32215:SF0">
    <property type="entry name" value="CILIA- AND FLAGELLA-ASSOCIATED PROTEIN 57"/>
    <property type="match status" value="1"/>
</dbReference>
<keyword evidence="4" id="KW-1185">Reference proteome</keyword>
<dbReference type="InterPro" id="IPR052993">
    <property type="entry name" value="CFA-57"/>
</dbReference>
<protein>
    <submittedName>
        <fullName evidence="3">WD repeat domain 65</fullName>
    </submittedName>
</protein>
<dbReference type="InterPro" id="IPR015943">
    <property type="entry name" value="WD40/YVTN_repeat-like_dom_sf"/>
</dbReference>
<dbReference type="OrthoDB" id="431463at2759"/>
<evidence type="ECO:0000256" key="1">
    <source>
        <dbReference type="SAM" id="Coils"/>
    </source>
</evidence>
<organism evidence="3 4">
    <name type="scientific">Perkinsus chesapeaki</name>
    <name type="common">Clam parasite</name>
    <name type="synonym">Perkinsus andrewsi</name>
    <dbReference type="NCBI Taxonomy" id="330153"/>
    <lineage>
        <taxon>Eukaryota</taxon>
        <taxon>Sar</taxon>
        <taxon>Alveolata</taxon>
        <taxon>Perkinsozoa</taxon>
        <taxon>Perkinsea</taxon>
        <taxon>Perkinsida</taxon>
        <taxon>Perkinsidae</taxon>
        <taxon>Perkinsus</taxon>
    </lineage>
</organism>
<evidence type="ECO:0000313" key="4">
    <source>
        <dbReference type="Proteomes" id="UP000591131"/>
    </source>
</evidence>
<feature type="coiled-coil region" evidence="1">
    <location>
        <begin position="937"/>
        <end position="1116"/>
    </location>
</feature>
<dbReference type="EMBL" id="JAAPAO010000265">
    <property type="protein sequence ID" value="KAF4665298.1"/>
    <property type="molecule type" value="Genomic_DNA"/>
</dbReference>
<keyword evidence="1" id="KW-0175">Coiled coil</keyword>
<dbReference type="PANTHER" id="PTHR32215">
    <property type="entry name" value="CILIA- AND FLAGELLA-ASSOCIATED PROTEIN 57"/>
    <property type="match status" value="1"/>
</dbReference>
<feature type="compositionally biased region" description="Basic and acidic residues" evidence="2">
    <location>
        <begin position="892"/>
        <end position="910"/>
    </location>
</feature>
<dbReference type="SUPFAM" id="SSF69322">
    <property type="entry name" value="Tricorn protease domain 2"/>
    <property type="match status" value="1"/>
</dbReference>
<feature type="coiled-coil region" evidence="1">
    <location>
        <begin position="796"/>
        <end position="863"/>
    </location>
</feature>
<comment type="caution">
    <text evidence="3">The sequence shown here is derived from an EMBL/GenBank/DDBJ whole genome shotgun (WGS) entry which is preliminary data.</text>
</comment>
<feature type="region of interest" description="Disordered" evidence="2">
    <location>
        <begin position="892"/>
        <end position="919"/>
    </location>
</feature>
<dbReference type="SUPFAM" id="SSF50978">
    <property type="entry name" value="WD40 repeat-like"/>
    <property type="match status" value="1"/>
</dbReference>
<name>A0A7J6M158_PERCH</name>
<feature type="compositionally biased region" description="Basic and acidic residues" evidence="2">
    <location>
        <begin position="1310"/>
        <end position="1342"/>
    </location>
</feature>
<dbReference type="InterPro" id="IPR036322">
    <property type="entry name" value="WD40_repeat_dom_sf"/>
</dbReference>